<accession>A0A934PHU2</accession>
<dbReference type="Proteomes" id="UP000609172">
    <property type="component" value="Unassembled WGS sequence"/>
</dbReference>
<comment type="similarity">
    <text evidence="1">Belongs to the sigma-70 factor family. ECF subfamily.</text>
</comment>
<evidence type="ECO:0000313" key="8">
    <source>
        <dbReference type="Proteomes" id="UP000609172"/>
    </source>
</evidence>
<proteinExistence type="inferred from homology"/>
<dbReference type="InterPro" id="IPR014284">
    <property type="entry name" value="RNA_pol_sigma-70_dom"/>
</dbReference>
<organism evidence="7 8">
    <name type="scientific">Flavobacterium agrisoli</name>
    <dbReference type="NCBI Taxonomy" id="2793066"/>
    <lineage>
        <taxon>Bacteria</taxon>
        <taxon>Pseudomonadati</taxon>
        <taxon>Bacteroidota</taxon>
        <taxon>Flavobacteriia</taxon>
        <taxon>Flavobacteriales</taxon>
        <taxon>Flavobacteriaceae</taxon>
        <taxon>Flavobacterium</taxon>
    </lineage>
</organism>
<dbReference type="InterPro" id="IPR014327">
    <property type="entry name" value="RNA_pol_sigma70_bacteroid"/>
</dbReference>
<gene>
    <name evidence="7" type="ORF">I5M07_00555</name>
</gene>
<feature type="domain" description="RNA polymerase sigma factor 70 region 4 type 2" evidence="6">
    <location>
        <begin position="112"/>
        <end position="158"/>
    </location>
</feature>
<sequence>MESSHNKSIKSDFKKIFDTYYEALVSYGGRFIHLKDECEDLVQDIFVDLWQKDLVFPDEISLKVYLYKTVRNKCFNFLKHNKVKEKYAENSIALLENDNYFLEHVLEEEIVRQLHQAIALLPDRKKEIIKLSLRGLKNTEIAELLEIKLQTVKTLKSQSYSILRDQFKDLGTVLYFLCV</sequence>
<dbReference type="InterPro" id="IPR039425">
    <property type="entry name" value="RNA_pol_sigma-70-like"/>
</dbReference>
<dbReference type="GO" id="GO:0003677">
    <property type="term" value="F:DNA binding"/>
    <property type="evidence" value="ECO:0007669"/>
    <property type="project" value="InterPro"/>
</dbReference>
<dbReference type="Gene3D" id="1.10.1740.10">
    <property type="match status" value="1"/>
</dbReference>
<dbReference type="Pfam" id="PF04542">
    <property type="entry name" value="Sigma70_r2"/>
    <property type="match status" value="1"/>
</dbReference>
<keyword evidence="2" id="KW-0805">Transcription regulation</keyword>
<reference evidence="7" key="1">
    <citation type="submission" date="2020-12" db="EMBL/GenBank/DDBJ databases">
        <title>Bacterial novel species Flavobacterium sp. SE-1-e isolated from soil.</title>
        <authorList>
            <person name="Jung H.-Y."/>
        </authorList>
    </citation>
    <scope>NUCLEOTIDE SEQUENCE</scope>
    <source>
        <strain evidence="7">SE-1-e</strain>
    </source>
</reference>
<feature type="domain" description="RNA polymerase sigma-70 region 2" evidence="5">
    <location>
        <begin position="17"/>
        <end position="81"/>
    </location>
</feature>
<evidence type="ECO:0000313" key="7">
    <source>
        <dbReference type="EMBL" id="MBK0368307.1"/>
    </source>
</evidence>
<dbReference type="GO" id="GO:0006352">
    <property type="term" value="P:DNA-templated transcription initiation"/>
    <property type="evidence" value="ECO:0007669"/>
    <property type="project" value="InterPro"/>
</dbReference>
<evidence type="ECO:0000256" key="3">
    <source>
        <dbReference type="ARBA" id="ARBA00023082"/>
    </source>
</evidence>
<dbReference type="RefSeq" id="WP_200104243.1">
    <property type="nucleotide sequence ID" value="NZ_JAEHFV010000001.1"/>
</dbReference>
<comment type="caution">
    <text evidence="7">The sequence shown here is derived from an EMBL/GenBank/DDBJ whole genome shotgun (WGS) entry which is preliminary data.</text>
</comment>
<dbReference type="InterPro" id="IPR013325">
    <property type="entry name" value="RNA_pol_sigma_r2"/>
</dbReference>
<dbReference type="InterPro" id="IPR036388">
    <property type="entry name" value="WH-like_DNA-bd_sf"/>
</dbReference>
<evidence type="ECO:0000256" key="2">
    <source>
        <dbReference type="ARBA" id="ARBA00023015"/>
    </source>
</evidence>
<dbReference type="PANTHER" id="PTHR43133">
    <property type="entry name" value="RNA POLYMERASE ECF-TYPE SIGMA FACTO"/>
    <property type="match status" value="1"/>
</dbReference>
<dbReference type="InterPro" id="IPR013249">
    <property type="entry name" value="RNA_pol_sigma70_r4_t2"/>
</dbReference>
<dbReference type="AlphaFoldDB" id="A0A934PHU2"/>
<keyword evidence="8" id="KW-1185">Reference proteome</keyword>
<dbReference type="Gene3D" id="1.10.10.10">
    <property type="entry name" value="Winged helix-like DNA-binding domain superfamily/Winged helix DNA-binding domain"/>
    <property type="match status" value="1"/>
</dbReference>
<dbReference type="NCBIfam" id="TIGR02937">
    <property type="entry name" value="sigma70-ECF"/>
    <property type="match status" value="1"/>
</dbReference>
<dbReference type="Pfam" id="PF08281">
    <property type="entry name" value="Sigma70_r4_2"/>
    <property type="match status" value="1"/>
</dbReference>
<dbReference type="SUPFAM" id="SSF88946">
    <property type="entry name" value="Sigma2 domain of RNA polymerase sigma factors"/>
    <property type="match status" value="1"/>
</dbReference>
<evidence type="ECO:0000256" key="4">
    <source>
        <dbReference type="ARBA" id="ARBA00023163"/>
    </source>
</evidence>
<name>A0A934PHU2_9FLAO</name>
<dbReference type="SUPFAM" id="SSF88659">
    <property type="entry name" value="Sigma3 and sigma4 domains of RNA polymerase sigma factors"/>
    <property type="match status" value="1"/>
</dbReference>
<dbReference type="InterPro" id="IPR007627">
    <property type="entry name" value="RNA_pol_sigma70_r2"/>
</dbReference>
<dbReference type="EMBL" id="JAEHFV010000001">
    <property type="protein sequence ID" value="MBK0368307.1"/>
    <property type="molecule type" value="Genomic_DNA"/>
</dbReference>
<dbReference type="GO" id="GO:0016987">
    <property type="term" value="F:sigma factor activity"/>
    <property type="evidence" value="ECO:0007669"/>
    <property type="project" value="UniProtKB-KW"/>
</dbReference>
<evidence type="ECO:0000256" key="1">
    <source>
        <dbReference type="ARBA" id="ARBA00010641"/>
    </source>
</evidence>
<protein>
    <submittedName>
        <fullName evidence="7">RNA polymerase sigma-70 factor</fullName>
    </submittedName>
</protein>
<dbReference type="PANTHER" id="PTHR43133:SF46">
    <property type="entry name" value="RNA POLYMERASE SIGMA-70 FACTOR ECF SUBFAMILY"/>
    <property type="match status" value="1"/>
</dbReference>
<dbReference type="InterPro" id="IPR013324">
    <property type="entry name" value="RNA_pol_sigma_r3/r4-like"/>
</dbReference>
<evidence type="ECO:0000259" key="6">
    <source>
        <dbReference type="Pfam" id="PF08281"/>
    </source>
</evidence>
<dbReference type="NCBIfam" id="TIGR02985">
    <property type="entry name" value="Sig70_bacteroi1"/>
    <property type="match status" value="1"/>
</dbReference>
<keyword evidence="3" id="KW-0731">Sigma factor</keyword>
<evidence type="ECO:0000259" key="5">
    <source>
        <dbReference type="Pfam" id="PF04542"/>
    </source>
</evidence>
<keyword evidence="4" id="KW-0804">Transcription</keyword>